<keyword evidence="2" id="KW-1185">Reference proteome</keyword>
<comment type="caution">
    <text evidence="1">The sequence shown here is derived from an EMBL/GenBank/DDBJ whole genome shotgun (WGS) entry which is preliminary data.</text>
</comment>
<dbReference type="RefSeq" id="WP_221331588.1">
    <property type="nucleotide sequence ID" value="NZ_BAAAJD010000168.1"/>
</dbReference>
<proteinExistence type="predicted"/>
<dbReference type="Proteomes" id="UP000572635">
    <property type="component" value="Unassembled WGS sequence"/>
</dbReference>
<name>A0A7W8VE88_9ACTN</name>
<dbReference type="GO" id="GO:0016853">
    <property type="term" value="F:isomerase activity"/>
    <property type="evidence" value="ECO:0007669"/>
    <property type="project" value="UniProtKB-KW"/>
</dbReference>
<sequence>MPARERGRARATGRELAFPILQTIEVRDGRITEIRPFYWDTRAVADACTAPSGAG</sequence>
<dbReference type="Gene3D" id="3.10.450.50">
    <property type="match status" value="1"/>
</dbReference>
<dbReference type="SUPFAM" id="SSF54427">
    <property type="entry name" value="NTF2-like"/>
    <property type="match status" value="1"/>
</dbReference>
<organism evidence="1 2">
    <name type="scientific">Nocardiopsis composta</name>
    <dbReference type="NCBI Taxonomy" id="157465"/>
    <lineage>
        <taxon>Bacteria</taxon>
        <taxon>Bacillati</taxon>
        <taxon>Actinomycetota</taxon>
        <taxon>Actinomycetes</taxon>
        <taxon>Streptosporangiales</taxon>
        <taxon>Nocardiopsidaceae</taxon>
        <taxon>Nocardiopsis</taxon>
    </lineage>
</organism>
<reference evidence="1 2" key="1">
    <citation type="submission" date="2020-08" db="EMBL/GenBank/DDBJ databases">
        <title>Sequencing the genomes of 1000 actinobacteria strains.</title>
        <authorList>
            <person name="Klenk H.-P."/>
        </authorList>
    </citation>
    <scope>NUCLEOTIDE SEQUENCE [LARGE SCALE GENOMIC DNA]</scope>
    <source>
        <strain evidence="1 2">DSM 44551</strain>
    </source>
</reference>
<dbReference type="EMBL" id="JACHDB010000001">
    <property type="protein sequence ID" value="MBB5433256.1"/>
    <property type="molecule type" value="Genomic_DNA"/>
</dbReference>
<gene>
    <name evidence="1" type="ORF">HDA36_003340</name>
</gene>
<evidence type="ECO:0000313" key="2">
    <source>
        <dbReference type="Proteomes" id="UP000572635"/>
    </source>
</evidence>
<keyword evidence="1" id="KW-0413">Isomerase</keyword>
<protein>
    <submittedName>
        <fullName evidence="1">Ketosteroid isomerase-like protein</fullName>
    </submittedName>
</protein>
<evidence type="ECO:0000313" key="1">
    <source>
        <dbReference type="EMBL" id="MBB5433256.1"/>
    </source>
</evidence>
<dbReference type="InterPro" id="IPR032710">
    <property type="entry name" value="NTF2-like_dom_sf"/>
</dbReference>
<dbReference type="AlphaFoldDB" id="A0A7W8VE88"/>
<accession>A0A7W8VE88</accession>